<dbReference type="Proteomes" id="UP000182241">
    <property type="component" value="Unassembled WGS sequence"/>
</dbReference>
<feature type="transmembrane region" description="Helical" evidence="1">
    <location>
        <begin position="65"/>
        <end position="84"/>
    </location>
</feature>
<keyword evidence="1" id="KW-0812">Transmembrane</keyword>
<keyword evidence="3" id="KW-1185">Reference proteome</keyword>
<evidence type="ECO:0000256" key="1">
    <source>
        <dbReference type="SAM" id="Phobius"/>
    </source>
</evidence>
<name>A0A1H4SWY6_TSUTY</name>
<dbReference type="AlphaFoldDB" id="A0A1H4SWY6"/>
<gene>
    <name evidence="2" type="ORF">SAMN04489793_2418</name>
</gene>
<proteinExistence type="predicted"/>
<organism evidence="2 3">
    <name type="scientific">Tsukamurella tyrosinosolvens</name>
    <dbReference type="NCBI Taxonomy" id="57704"/>
    <lineage>
        <taxon>Bacteria</taxon>
        <taxon>Bacillati</taxon>
        <taxon>Actinomycetota</taxon>
        <taxon>Actinomycetes</taxon>
        <taxon>Mycobacteriales</taxon>
        <taxon>Tsukamurellaceae</taxon>
        <taxon>Tsukamurella</taxon>
    </lineage>
</organism>
<protein>
    <submittedName>
        <fullName evidence="2">Uncharacterized protein</fullName>
    </submittedName>
</protein>
<keyword evidence="1" id="KW-0472">Membrane</keyword>
<feature type="transmembrane region" description="Helical" evidence="1">
    <location>
        <begin position="41"/>
        <end position="60"/>
    </location>
</feature>
<sequence length="142" mass="15253">MILTLAALAAVSAGAWFAFLGWDQEYYEVDGVAQGPYRPWQVIACGAVIVLACTAAFCYLRRVWLLAVIPVVAVVAFAVPWAAWASQDDTGLWVVGLLLLLVGGTMGLTAWLAVGYGVVEAIRAFRRRRTVTRARSGPGPGR</sequence>
<feature type="transmembrane region" description="Helical" evidence="1">
    <location>
        <begin position="90"/>
        <end position="119"/>
    </location>
</feature>
<accession>A0A1H4SWY6</accession>
<dbReference type="EMBL" id="FNSA01000003">
    <property type="protein sequence ID" value="SEC48687.1"/>
    <property type="molecule type" value="Genomic_DNA"/>
</dbReference>
<evidence type="ECO:0000313" key="3">
    <source>
        <dbReference type="Proteomes" id="UP000182241"/>
    </source>
</evidence>
<dbReference type="STRING" id="57704.SAMN04489793_2418"/>
<keyword evidence="1" id="KW-1133">Transmembrane helix</keyword>
<evidence type="ECO:0000313" key="2">
    <source>
        <dbReference type="EMBL" id="SEC48687.1"/>
    </source>
</evidence>
<reference evidence="3" key="1">
    <citation type="submission" date="2016-10" db="EMBL/GenBank/DDBJ databases">
        <authorList>
            <person name="Varghese N."/>
            <person name="Submissions S."/>
        </authorList>
    </citation>
    <scope>NUCLEOTIDE SEQUENCE [LARGE SCALE GENOMIC DNA]</scope>
    <source>
        <strain evidence="3">DSM 44234</strain>
    </source>
</reference>